<organism evidence="2 3">
    <name type="scientific">Gigaspora margarita</name>
    <dbReference type="NCBI Taxonomy" id="4874"/>
    <lineage>
        <taxon>Eukaryota</taxon>
        <taxon>Fungi</taxon>
        <taxon>Fungi incertae sedis</taxon>
        <taxon>Mucoromycota</taxon>
        <taxon>Glomeromycotina</taxon>
        <taxon>Glomeromycetes</taxon>
        <taxon>Diversisporales</taxon>
        <taxon>Gigasporaceae</taxon>
        <taxon>Gigaspora</taxon>
    </lineage>
</organism>
<feature type="non-terminal residue" evidence="2">
    <location>
        <position position="124"/>
    </location>
</feature>
<reference evidence="2 3" key="1">
    <citation type="submission" date="2021-06" db="EMBL/GenBank/DDBJ databases">
        <authorList>
            <person name="Kallberg Y."/>
            <person name="Tangrot J."/>
            <person name="Rosling A."/>
        </authorList>
    </citation>
    <scope>NUCLEOTIDE SEQUENCE [LARGE SCALE GENOMIC DNA]</scope>
    <source>
        <strain evidence="2 3">120-4 pot B 10/14</strain>
    </source>
</reference>
<comment type="caution">
    <text evidence="2">The sequence shown here is derived from an EMBL/GenBank/DDBJ whole genome shotgun (WGS) entry which is preliminary data.</text>
</comment>
<dbReference type="EMBL" id="CAJVQB010041134">
    <property type="protein sequence ID" value="CAG8829202.1"/>
    <property type="molecule type" value="Genomic_DNA"/>
</dbReference>
<protein>
    <submittedName>
        <fullName evidence="2">17816_t:CDS:1</fullName>
    </submittedName>
</protein>
<dbReference type="Proteomes" id="UP000789901">
    <property type="component" value="Unassembled WGS sequence"/>
</dbReference>
<evidence type="ECO:0000256" key="1">
    <source>
        <dbReference type="SAM" id="MobiDB-lite"/>
    </source>
</evidence>
<gene>
    <name evidence="2" type="ORF">GMARGA_LOCUS29929</name>
</gene>
<evidence type="ECO:0000313" key="3">
    <source>
        <dbReference type="Proteomes" id="UP000789901"/>
    </source>
</evidence>
<feature type="region of interest" description="Disordered" evidence="1">
    <location>
        <begin position="1"/>
        <end position="29"/>
    </location>
</feature>
<evidence type="ECO:0000313" key="2">
    <source>
        <dbReference type="EMBL" id="CAG8829202.1"/>
    </source>
</evidence>
<feature type="compositionally biased region" description="Low complexity" evidence="1">
    <location>
        <begin position="11"/>
        <end position="21"/>
    </location>
</feature>
<name>A0ABN7WFX9_GIGMA</name>
<sequence>MRSNDLRTEDQLNNQKNQLNKKNARKSNKQYVETQLKAYISKLKSTKQYDNVEPISIDNFSEKLKSDVEFAYMGALFSHAYKVMEVANTKKNNLTLQSTEEIRWLMAKIEKKNTQLSVLTKLVT</sequence>
<feature type="compositionally biased region" description="Basic and acidic residues" evidence="1">
    <location>
        <begin position="1"/>
        <end position="10"/>
    </location>
</feature>
<keyword evidence="3" id="KW-1185">Reference proteome</keyword>
<accession>A0ABN7WFX9</accession>
<proteinExistence type="predicted"/>